<dbReference type="HAMAP" id="MF_01479">
    <property type="entry name" value="WhiB"/>
    <property type="match status" value="1"/>
</dbReference>
<dbReference type="PROSITE" id="PS51674">
    <property type="entry name" value="4FE4S_WBL"/>
    <property type="match status" value="1"/>
</dbReference>
<dbReference type="InterPro" id="IPR034768">
    <property type="entry name" value="4FE4S_WBL"/>
</dbReference>
<keyword evidence="11" id="KW-0963">Cytoplasm</keyword>
<dbReference type="GO" id="GO:0045454">
    <property type="term" value="P:cell redox homeostasis"/>
    <property type="evidence" value="ECO:0007669"/>
    <property type="project" value="TreeGrafter"/>
</dbReference>
<dbReference type="GO" id="GO:0035731">
    <property type="term" value="F:dinitrosyl-iron complex binding"/>
    <property type="evidence" value="ECO:0007669"/>
    <property type="project" value="UniProtKB-UniRule"/>
</dbReference>
<feature type="binding site" evidence="11">
    <location>
        <position position="9"/>
    </location>
    <ligand>
        <name>[4Fe-4S] cluster</name>
        <dbReference type="ChEBI" id="CHEBI:49883"/>
    </ligand>
</feature>
<comment type="PTM">
    <text evidence="11">The Fe-S cluster can be nitrosylated by nitric oxide (NO).</text>
</comment>
<proteinExistence type="inferred from homology"/>
<dbReference type="PATRIC" id="fig|883066.3.peg.345"/>
<keyword evidence="7 11" id="KW-0805">Transcription regulation</keyword>
<evidence type="ECO:0000256" key="7">
    <source>
        <dbReference type="ARBA" id="ARBA00023015"/>
    </source>
</evidence>
<dbReference type="EMBL" id="AGWL01000002">
    <property type="protein sequence ID" value="EKU95545.1"/>
    <property type="molecule type" value="Genomic_DNA"/>
</dbReference>
<keyword evidence="4 11" id="KW-0479">Metal-binding</keyword>
<name>K9F235_9ACTO</name>
<evidence type="ECO:0000256" key="4">
    <source>
        <dbReference type="ARBA" id="ARBA00022723"/>
    </source>
</evidence>
<evidence type="ECO:0000256" key="9">
    <source>
        <dbReference type="ARBA" id="ARBA00023157"/>
    </source>
</evidence>
<feature type="binding site" evidence="11">
    <location>
        <position position="37"/>
    </location>
    <ligand>
        <name>[4Fe-4S] cluster</name>
        <dbReference type="ChEBI" id="CHEBI:49883"/>
    </ligand>
</feature>
<evidence type="ECO:0000259" key="12">
    <source>
        <dbReference type="PROSITE" id="PS51674"/>
    </source>
</evidence>
<evidence type="ECO:0000256" key="8">
    <source>
        <dbReference type="ARBA" id="ARBA00023125"/>
    </source>
</evidence>
<sequence>MDWRSKAACLKENPEMFFPVGSSSAAVAQAERAKAVCGECNVRERCLTYALETGQDTGVWGGASEDERKSLRRRIAREQRVASLV</sequence>
<comment type="similarity">
    <text evidence="2 11">Belongs to the WhiB family.</text>
</comment>
<comment type="subcellular location">
    <subcellularLocation>
        <location evidence="1 11">Cytoplasm</location>
    </subcellularLocation>
</comment>
<protein>
    <recommendedName>
        <fullName evidence="11">Transcriptional regulator WhiB</fullName>
    </recommendedName>
</protein>
<dbReference type="GO" id="GO:0005737">
    <property type="term" value="C:cytoplasm"/>
    <property type="evidence" value="ECO:0007669"/>
    <property type="project" value="UniProtKB-SubCell"/>
</dbReference>
<keyword evidence="5 11" id="KW-0408">Iron</keyword>
<comment type="caution">
    <text evidence="13">The sequence shown here is derived from an EMBL/GenBank/DDBJ whole genome shotgun (WGS) entry which is preliminary data.</text>
</comment>
<dbReference type="InterPro" id="IPR003482">
    <property type="entry name" value="Whib"/>
</dbReference>
<dbReference type="HOGENOM" id="CLU_106245_6_2_11"/>
<feature type="binding site" evidence="11">
    <location>
        <position position="46"/>
    </location>
    <ligand>
        <name>[4Fe-4S] cluster</name>
        <dbReference type="ChEBI" id="CHEBI:49883"/>
    </ligand>
</feature>
<dbReference type="Proteomes" id="UP000009888">
    <property type="component" value="Unassembled WGS sequence"/>
</dbReference>
<dbReference type="Pfam" id="PF02467">
    <property type="entry name" value="Whib"/>
    <property type="match status" value="1"/>
</dbReference>
<keyword evidence="14" id="KW-1185">Reference proteome</keyword>
<keyword evidence="3 11" id="KW-0004">4Fe-4S</keyword>
<evidence type="ECO:0000256" key="1">
    <source>
        <dbReference type="ARBA" id="ARBA00004496"/>
    </source>
</evidence>
<dbReference type="GO" id="GO:0046872">
    <property type="term" value="F:metal ion binding"/>
    <property type="evidence" value="ECO:0007669"/>
    <property type="project" value="UniProtKB-KW"/>
</dbReference>
<dbReference type="RefSeq" id="WP_007000550.1">
    <property type="nucleotide sequence ID" value="NZ_JH992955.1"/>
</dbReference>
<dbReference type="eggNOG" id="ENOG5032RSG">
    <property type="taxonomic scope" value="Bacteria"/>
</dbReference>
<evidence type="ECO:0000256" key="5">
    <source>
        <dbReference type="ARBA" id="ARBA00023004"/>
    </source>
</evidence>
<evidence type="ECO:0000256" key="11">
    <source>
        <dbReference type="HAMAP-Rule" id="MF_01479"/>
    </source>
</evidence>
<keyword evidence="9 11" id="KW-1015">Disulfide bond</keyword>
<feature type="binding site" evidence="11">
    <location>
        <position position="40"/>
    </location>
    <ligand>
        <name>[4Fe-4S] cluster</name>
        <dbReference type="ChEBI" id="CHEBI:49883"/>
    </ligand>
</feature>
<comment type="PTM">
    <text evidence="11">Upon Fe-S cluster removal intramolecular disulfide bonds are formed.</text>
</comment>
<dbReference type="PANTHER" id="PTHR38839">
    <property type="entry name" value="TRANSCRIPTIONAL REGULATOR WHID-RELATED"/>
    <property type="match status" value="1"/>
</dbReference>
<evidence type="ECO:0000256" key="2">
    <source>
        <dbReference type="ARBA" id="ARBA00006597"/>
    </source>
</evidence>
<evidence type="ECO:0000313" key="14">
    <source>
        <dbReference type="Proteomes" id="UP000009888"/>
    </source>
</evidence>
<evidence type="ECO:0000313" key="13">
    <source>
        <dbReference type="EMBL" id="EKU95545.1"/>
    </source>
</evidence>
<keyword evidence="6 11" id="KW-0411">Iron-sulfur</keyword>
<accession>K9F235</accession>
<comment type="function">
    <text evidence="11">Acts as a transcriptional regulator. Probably redox-responsive. The apo- but not holo-form probably binds DNA.</text>
</comment>
<organism evidence="13 14">
    <name type="scientific">Actinobaculum massiliense ACS-171-V-Col2</name>
    <dbReference type="NCBI Taxonomy" id="883066"/>
    <lineage>
        <taxon>Bacteria</taxon>
        <taxon>Bacillati</taxon>
        <taxon>Actinomycetota</taxon>
        <taxon>Actinomycetes</taxon>
        <taxon>Actinomycetales</taxon>
        <taxon>Actinomycetaceae</taxon>
        <taxon>Actinobaculum</taxon>
    </lineage>
</organism>
<dbReference type="GO" id="GO:0051539">
    <property type="term" value="F:4 iron, 4 sulfur cluster binding"/>
    <property type="evidence" value="ECO:0007669"/>
    <property type="project" value="UniProtKB-UniRule"/>
</dbReference>
<dbReference type="GO" id="GO:0045892">
    <property type="term" value="P:negative regulation of DNA-templated transcription"/>
    <property type="evidence" value="ECO:0007669"/>
    <property type="project" value="TreeGrafter"/>
</dbReference>
<gene>
    <name evidence="11" type="primary">whiB</name>
    <name evidence="13" type="ORF">HMPREF9233_00332</name>
</gene>
<evidence type="ECO:0000256" key="6">
    <source>
        <dbReference type="ARBA" id="ARBA00023014"/>
    </source>
</evidence>
<evidence type="ECO:0000256" key="3">
    <source>
        <dbReference type="ARBA" id="ARBA00022485"/>
    </source>
</evidence>
<keyword evidence="8 11" id="KW-0238">DNA-binding</keyword>
<dbReference type="GO" id="GO:0003677">
    <property type="term" value="F:DNA binding"/>
    <property type="evidence" value="ECO:0007669"/>
    <property type="project" value="UniProtKB-UniRule"/>
</dbReference>
<dbReference type="AlphaFoldDB" id="K9F235"/>
<dbReference type="STRING" id="202789.GCA_001457435_01806"/>
<evidence type="ECO:0000256" key="10">
    <source>
        <dbReference type="ARBA" id="ARBA00023163"/>
    </source>
</evidence>
<dbReference type="GO" id="GO:0047134">
    <property type="term" value="F:protein-disulfide reductase [NAD(P)H] activity"/>
    <property type="evidence" value="ECO:0007669"/>
    <property type="project" value="TreeGrafter"/>
</dbReference>
<reference evidence="13 14" key="1">
    <citation type="submission" date="2012-09" db="EMBL/GenBank/DDBJ databases">
        <title>The Genome Sequence of Actinobaculum massiliae ACS-171-V-COL2.</title>
        <authorList>
            <consortium name="The Broad Institute Genome Sequencing Platform"/>
            <person name="Earl A."/>
            <person name="Ward D."/>
            <person name="Feldgarden M."/>
            <person name="Gevers D."/>
            <person name="Saerens B."/>
            <person name="Vaneechoutte M."/>
            <person name="Walker B."/>
            <person name="Young S.K."/>
            <person name="Zeng Q."/>
            <person name="Gargeya S."/>
            <person name="Fitzgerald M."/>
            <person name="Haas B."/>
            <person name="Abouelleil A."/>
            <person name="Alvarado L."/>
            <person name="Arachchi H.M."/>
            <person name="Berlin A."/>
            <person name="Chapman S.B."/>
            <person name="Goldberg J."/>
            <person name="Griggs A."/>
            <person name="Gujja S."/>
            <person name="Hansen M."/>
            <person name="Howarth C."/>
            <person name="Imamovic A."/>
            <person name="Larimer J."/>
            <person name="McCowen C."/>
            <person name="Montmayeur A."/>
            <person name="Murphy C."/>
            <person name="Neiman D."/>
            <person name="Pearson M."/>
            <person name="Priest M."/>
            <person name="Roberts A."/>
            <person name="Saif S."/>
            <person name="Shea T."/>
            <person name="Sisk P."/>
            <person name="Sykes S."/>
            <person name="Wortman J."/>
            <person name="Nusbaum C."/>
            <person name="Birren B."/>
        </authorList>
    </citation>
    <scope>NUCLEOTIDE SEQUENCE [LARGE SCALE GENOMIC DNA]</scope>
    <source>
        <strain evidence="14">ACS-171-V-Col2</strain>
    </source>
</reference>
<feature type="domain" description="4Fe-4S Wbl-type" evidence="12">
    <location>
        <begin position="8"/>
        <end position="70"/>
    </location>
</feature>
<comment type="cofactor">
    <cofactor evidence="11">
        <name>[4Fe-4S] cluster</name>
        <dbReference type="ChEBI" id="CHEBI:49883"/>
    </cofactor>
    <text evidence="11">Binds 1 [4Fe-4S] cluster per subunit. Following nitrosylation of the [4Fe-4S] cluster binds 1 [4Fe-8(NO)] cluster per subunit.</text>
</comment>
<dbReference type="PANTHER" id="PTHR38839:SF6">
    <property type="entry name" value="TRANSCRIPTIONAL REGULATOR WHIB1"/>
    <property type="match status" value="1"/>
</dbReference>
<keyword evidence="10 11" id="KW-0804">Transcription</keyword>